<name>A0A7T0G0D8_9BACT</name>
<evidence type="ECO:0000256" key="4">
    <source>
        <dbReference type="ARBA" id="ARBA00023136"/>
    </source>
</evidence>
<keyword evidence="2 5" id="KW-0812">Transmembrane</keyword>
<comment type="subcellular location">
    <subcellularLocation>
        <location evidence="1 5">Cell membrane</location>
        <topology evidence="1 5">Multi-pass membrane protein</topology>
    </subcellularLocation>
</comment>
<dbReference type="GO" id="GO:0005886">
    <property type="term" value="C:plasma membrane"/>
    <property type="evidence" value="ECO:0007669"/>
    <property type="project" value="UniProtKB-SubCell"/>
</dbReference>
<evidence type="ECO:0000256" key="2">
    <source>
        <dbReference type="ARBA" id="ARBA00022692"/>
    </source>
</evidence>
<evidence type="ECO:0000259" key="6">
    <source>
        <dbReference type="PROSITE" id="PS50928"/>
    </source>
</evidence>
<dbReference type="KEGG" id="nli:G3M70_10455"/>
<dbReference type="PANTHER" id="PTHR43470">
    <property type="entry name" value="PHOSPHATE TRANSPORT SYSTEM PERMEASE PROTEIN PSTA-RELATED"/>
    <property type="match status" value="1"/>
</dbReference>
<feature type="transmembrane region" description="Helical" evidence="5">
    <location>
        <begin position="106"/>
        <end position="126"/>
    </location>
</feature>
<dbReference type="Gene3D" id="1.10.3720.10">
    <property type="entry name" value="MetI-like"/>
    <property type="match status" value="1"/>
</dbReference>
<dbReference type="CDD" id="cd06261">
    <property type="entry name" value="TM_PBP2"/>
    <property type="match status" value="1"/>
</dbReference>
<keyword evidence="5" id="KW-0813">Transport</keyword>
<dbReference type="SUPFAM" id="SSF161098">
    <property type="entry name" value="MetI-like"/>
    <property type="match status" value="1"/>
</dbReference>
<dbReference type="Pfam" id="PF00528">
    <property type="entry name" value="BPD_transp_1"/>
    <property type="match status" value="1"/>
</dbReference>
<proteinExistence type="inferred from homology"/>
<reference evidence="7" key="1">
    <citation type="submission" date="2020-02" db="EMBL/GenBank/DDBJ databases">
        <title>Genomic and physiological characterization of two novel Nitrospinaceae genera.</title>
        <authorList>
            <person name="Mueller A.J."/>
            <person name="Jung M.-Y."/>
            <person name="Strachan C.R."/>
            <person name="Herbold C.W."/>
            <person name="Kirkegaard R.H."/>
            <person name="Daims H."/>
        </authorList>
    </citation>
    <scope>NUCLEOTIDE SEQUENCE [LARGE SCALE GENOMIC DNA]</scope>
    <source>
        <strain evidence="7">EB</strain>
    </source>
</reference>
<feature type="transmembrane region" description="Helical" evidence="5">
    <location>
        <begin position="12"/>
        <end position="37"/>
    </location>
</feature>
<evidence type="ECO:0000313" key="7">
    <source>
        <dbReference type="EMBL" id="QPJ62269.1"/>
    </source>
</evidence>
<comment type="similarity">
    <text evidence="5">Belongs to the binding-protein-dependent transport system permease family.</text>
</comment>
<protein>
    <submittedName>
        <fullName evidence="7">ABC transporter permease subunit</fullName>
    </submittedName>
</protein>
<gene>
    <name evidence="7" type="ORF">G3M70_10455</name>
</gene>
<dbReference type="InterPro" id="IPR035906">
    <property type="entry name" value="MetI-like_sf"/>
</dbReference>
<dbReference type="InterPro" id="IPR000515">
    <property type="entry name" value="MetI-like"/>
</dbReference>
<evidence type="ECO:0000256" key="3">
    <source>
        <dbReference type="ARBA" id="ARBA00022989"/>
    </source>
</evidence>
<dbReference type="Proteomes" id="UP000594688">
    <property type="component" value="Chromosome"/>
</dbReference>
<sequence length="281" mass="30260">MNRQTKDKFVRWFLGVCAGVGCSLLVLVLAAVLWRGHSALSIEFLFSKPGEFGEGGIFYQVLGTLLLMAGAGILSFPIALGAALFQTEILRPGKVSELFQLLMYSLNAVPTVLFGLIGFMVFGVWLNTGVSWVTGVLILAVMILPTIQTAMRQSIEAIPEHYQEAARALGLSTWQRIMAVVFPQSAYGLVTGVLLGLARATGETAAIMFTATVFSGILIPESFNDPVLTLQTHILTLAQEAVDPNTLANAWGAGFALICIVFFLIGLSLILRSRYVVEADS</sequence>
<accession>A0A7T0G0D8</accession>
<dbReference type="EMBL" id="CP048685">
    <property type="protein sequence ID" value="QPJ62269.1"/>
    <property type="molecule type" value="Genomic_DNA"/>
</dbReference>
<dbReference type="PANTHER" id="PTHR43470:SF3">
    <property type="entry name" value="PHOSPHATE TRANSPORT SYSTEM PERMEASE PROTEIN PSTA-RELATED"/>
    <property type="match status" value="1"/>
</dbReference>
<feature type="transmembrane region" description="Helical" evidence="5">
    <location>
        <begin position="57"/>
        <end position="85"/>
    </location>
</feature>
<dbReference type="AlphaFoldDB" id="A0A7T0G0D8"/>
<organism evidence="7">
    <name type="scientific">Candidatus Nitronauta litoralis</name>
    <dbReference type="NCBI Taxonomy" id="2705533"/>
    <lineage>
        <taxon>Bacteria</taxon>
        <taxon>Pseudomonadati</taxon>
        <taxon>Nitrospinota/Tectimicrobiota group</taxon>
        <taxon>Nitrospinota</taxon>
        <taxon>Nitrospinia</taxon>
        <taxon>Nitrospinales</taxon>
        <taxon>Nitrospinaceae</taxon>
        <taxon>Candidatus Nitronauta</taxon>
    </lineage>
</organism>
<feature type="transmembrane region" description="Helical" evidence="5">
    <location>
        <begin position="132"/>
        <end position="151"/>
    </location>
</feature>
<dbReference type="PROSITE" id="PS51257">
    <property type="entry name" value="PROKAR_LIPOPROTEIN"/>
    <property type="match status" value="1"/>
</dbReference>
<keyword evidence="4 5" id="KW-0472">Membrane</keyword>
<evidence type="ECO:0000256" key="1">
    <source>
        <dbReference type="ARBA" id="ARBA00004651"/>
    </source>
</evidence>
<dbReference type="PROSITE" id="PS50928">
    <property type="entry name" value="ABC_TM1"/>
    <property type="match status" value="1"/>
</dbReference>
<evidence type="ECO:0000256" key="5">
    <source>
        <dbReference type="RuleBase" id="RU363032"/>
    </source>
</evidence>
<feature type="transmembrane region" description="Helical" evidence="5">
    <location>
        <begin position="177"/>
        <end position="198"/>
    </location>
</feature>
<feature type="transmembrane region" description="Helical" evidence="5">
    <location>
        <begin position="250"/>
        <end position="271"/>
    </location>
</feature>
<keyword evidence="3 5" id="KW-1133">Transmembrane helix</keyword>
<feature type="domain" description="ABC transmembrane type-1" evidence="6">
    <location>
        <begin position="61"/>
        <end position="266"/>
    </location>
</feature>
<dbReference type="GO" id="GO:0055085">
    <property type="term" value="P:transmembrane transport"/>
    <property type="evidence" value="ECO:0007669"/>
    <property type="project" value="InterPro"/>
</dbReference>